<comment type="subcellular location">
    <subcellularLocation>
        <location evidence="1 7">Cell membrane</location>
        <topology evidence="1 7">Multi-pass membrane protein</topology>
    </subcellularLocation>
</comment>
<feature type="domain" description="ABC transmembrane type-1" evidence="8">
    <location>
        <begin position="78"/>
        <end position="270"/>
    </location>
</feature>
<dbReference type="GO" id="GO:0055085">
    <property type="term" value="P:transmembrane transport"/>
    <property type="evidence" value="ECO:0007669"/>
    <property type="project" value="InterPro"/>
</dbReference>
<dbReference type="STRING" id="1343740.M271_48360"/>
<name>A0A0A0NUH4_STRRN</name>
<feature type="transmembrane region" description="Helical" evidence="7">
    <location>
        <begin position="185"/>
        <end position="205"/>
    </location>
</feature>
<evidence type="ECO:0000256" key="7">
    <source>
        <dbReference type="RuleBase" id="RU363032"/>
    </source>
</evidence>
<keyword evidence="6 7" id="KW-0472">Membrane</keyword>
<dbReference type="RefSeq" id="WP_020874514.1">
    <property type="nucleotide sequence ID" value="NC_022785.1"/>
</dbReference>
<keyword evidence="2 7" id="KW-0813">Transport</keyword>
<evidence type="ECO:0000259" key="8">
    <source>
        <dbReference type="PROSITE" id="PS50928"/>
    </source>
</evidence>
<dbReference type="PANTHER" id="PTHR30151">
    <property type="entry name" value="ALKANE SULFONATE ABC TRANSPORTER-RELATED, MEMBRANE SUBUNIT"/>
    <property type="match status" value="1"/>
</dbReference>
<keyword evidence="4 7" id="KW-0812">Transmembrane</keyword>
<protein>
    <recommendedName>
        <fullName evidence="8">ABC transmembrane type-1 domain-containing protein</fullName>
    </recommendedName>
</protein>
<accession>A0A0A0NUH4</accession>
<dbReference type="GO" id="GO:0005886">
    <property type="term" value="C:plasma membrane"/>
    <property type="evidence" value="ECO:0007669"/>
    <property type="project" value="UniProtKB-SubCell"/>
</dbReference>
<comment type="similarity">
    <text evidence="7">Belongs to the binding-protein-dependent transport system permease family.</text>
</comment>
<evidence type="ECO:0000256" key="3">
    <source>
        <dbReference type="ARBA" id="ARBA00022475"/>
    </source>
</evidence>
<dbReference type="eggNOG" id="COG0600">
    <property type="taxonomic scope" value="Bacteria"/>
</dbReference>
<comment type="caution">
    <text evidence="9">The sequence shown here is derived from an EMBL/GenBank/DDBJ whole genome shotgun (WGS) entry which is preliminary data.</text>
</comment>
<feature type="transmembrane region" description="Helical" evidence="7">
    <location>
        <begin position="248"/>
        <end position="269"/>
    </location>
</feature>
<evidence type="ECO:0000256" key="6">
    <source>
        <dbReference type="ARBA" id="ARBA00023136"/>
    </source>
</evidence>
<feature type="transmembrane region" description="Helical" evidence="7">
    <location>
        <begin position="116"/>
        <end position="140"/>
    </location>
</feature>
<reference evidence="9 10" key="1">
    <citation type="journal article" date="2018" name="J. Biol. Chem.">
        <title>Discovery of the actinoplanic acid pathway in Streptomyces rapamycinicus reveals a genetically conserved synergism with rapamycin.</title>
        <authorList>
            <person name="Mrak P."/>
            <person name="Krastel P."/>
            <person name="Pivk Lukancic P."/>
            <person name="Tao J."/>
            <person name="Pistorius D."/>
            <person name="Moore C.M."/>
        </authorList>
    </citation>
    <scope>NUCLEOTIDE SEQUENCE [LARGE SCALE GENOMIC DNA]</scope>
    <source>
        <strain evidence="9 10">NRRL 5491</strain>
    </source>
</reference>
<feature type="transmembrane region" description="Helical" evidence="7">
    <location>
        <begin position="88"/>
        <end position="109"/>
    </location>
</feature>
<feature type="transmembrane region" description="Helical" evidence="7">
    <location>
        <begin position="146"/>
        <end position="164"/>
    </location>
</feature>
<evidence type="ECO:0000256" key="2">
    <source>
        <dbReference type="ARBA" id="ARBA00022448"/>
    </source>
</evidence>
<dbReference type="Gene3D" id="1.10.3720.10">
    <property type="entry name" value="MetI-like"/>
    <property type="match status" value="1"/>
</dbReference>
<organism evidence="9 10">
    <name type="scientific">Streptomyces rapamycinicus (strain ATCC 29253 / DSM 41530 / NRRL 5491 / AYB-994)</name>
    <name type="common">Streptomyces hygroscopicus (strain ATCC 29253)</name>
    <dbReference type="NCBI Taxonomy" id="1343740"/>
    <lineage>
        <taxon>Bacteria</taxon>
        <taxon>Bacillati</taxon>
        <taxon>Actinomycetota</taxon>
        <taxon>Actinomycetes</taxon>
        <taxon>Kitasatosporales</taxon>
        <taxon>Streptomycetaceae</taxon>
        <taxon>Streptomyces</taxon>
        <taxon>Streptomyces violaceusniger group</taxon>
    </lineage>
</organism>
<dbReference type="HOGENOM" id="CLU_046113_1_4_11"/>
<evidence type="ECO:0000313" key="9">
    <source>
        <dbReference type="EMBL" id="RLV72130.1"/>
    </source>
</evidence>
<dbReference type="InterPro" id="IPR035906">
    <property type="entry name" value="MetI-like_sf"/>
</dbReference>
<evidence type="ECO:0000256" key="4">
    <source>
        <dbReference type="ARBA" id="ARBA00022692"/>
    </source>
</evidence>
<dbReference type="InterPro" id="IPR000515">
    <property type="entry name" value="MetI-like"/>
</dbReference>
<sequence length="284" mass="30446">MSLTTSRPADHGKRSSATRARRRGWGALPTWLRLGILALVLIGAWQAYVTLSGVDPLLMVGPADVARHLASGWVDGTILNATLTTLRVLGISFVIGALAAIALTMWAHWTKIGSDVLTFTGAILSPVPGLAILPLAMLWFGISSTALIVVLLNAVIWPIAYNLRTGVETISPTIRAVTRNIGLRGLREVVAVMLPGSLPYMLAGFRAAWAFGWRTIVGAELVFGASGKGGGIGFYLNQQRFFLEVANIFAGLATIALVGVLLEWVFSLIERVTVRQWGMQVSSK</sequence>
<evidence type="ECO:0000256" key="5">
    <source>
        <dbReference type="ARBA" id="ARBA00022989"/>
    </source>
</evidence>
<evidence type="ECO:0000256" key="1">
    <source>
        <dbReference type="ARBA" id="ARBA00004651"/>
    </source>
</evidence>
<keyword evidence="5 7" id="KW-1133">Transmembrane helix</keyword>
<dbReference type="KEGG" id="src:M271_48360"/>
<dbReference type="PROSITE" id="PS50928">
    <property type="entry name" value="ABC_TM1"/>
    <property type="match status" value="1"/>
</dbReference>
<dbReference type="PANTHER" id="PTHR30151:SF16">
    <property type="entry name" value="ABC TRANSPORTER PERMEASE PROTEIN"/>
    <property type="match status" value="1"/>
</dbReference>
<dbReference type="Proteomes" id="UP000281594">
    <property type="component" value="Unassembled WGS sequence"/>
</dbReference>
<dbReference type="Pfam" id="PF00528">
    <property type="entry name" value="BPD_transp_1"/>
    <property type="match status" value="1"/>
</dbReference>
<gene>
    <name evidence="9" type="ORF">D3C57_146425</name>
</gene>
<dbReference type="SUPFAM" id="SSF161098">
    <property type="entry name" value="MetI-like"/>
    <property type="match status" value="1"/>
</dbReference>
<keyword evidence="3" id="KW-1003">Cell membrane</keyword>
<proteinExistence type="inferred from homology"/>
<dbReference type="EMBL" id="QYCY01000004">
    <property type="protein sequence ID" value="RLV72130.1"/>
    <property type="molecule type" value="Genomic_DNA"/>
</dbReference>
<evidence type="ECO:0000313" key="10">
    <source>
        <dbReference type="Proteomes" id="UP000281594"/>
    </source>
</evidence>
<feature type="transmembrane region" description="Helical" evidence="7">
    <location>
        <begin position="31"/>
        <end position="49"/>
    </location>
</feature>
<dbReference type="AlphaFoldDB" id="A0A0A0NUH4"/>